<evidence type="ECO:0000256" key="5">
    <source>
        <dbReference type="ARBA" id="ARBA00022989"/>
    </source>
</evidence>
<name>A0A8X7T7F7_9BASI</name>
<keyword evidence="7" id="KW-0325">Glycoprotein</keyword>
<protein>
    <recommendedName>
        <fullName evidence="10">GH16 domain-containing protein</fullName>
    </recommendedName>
</protein>
<comment type="subcellular location">
    <subcellularLocation>
        <location evidence="1">Membrane</location>
        <topology evidence="1">Single-pass type II membrane protein</topology>
    </subcellularLocation>
</comment>
<dbReference type="PANTHER" id="PTHR31361">
    <property type="entry name" value="BETA-GLUCAN SYNTHESIS-ASSOCIATED PROTEIN KRE6-RELATED"/>
    <property type="match status" value="1"/>
</dbReference>
<dbReference type="GO" id="GO:0015926">
    <property type="term" value="F:glucosidase activity"/>
    <property type="evidence" value="ECO:0007669"/>
    <property type="project" value="TreeGrafter"/>
</dbReference>
<evidence type="ECO:0000256" key="7">
    <source>
        <dbReference type="ARBA" id="ARBA00023180"/>
    </source>
</evidence>
<dbReference type="PROSITE" id="PS51762">
    <property type="entry name" value="GH16_2"/>
    <property type="match status" value="1"/>
</dbReference>
<proteinExistence type="inferred from homology"/>
<evidence type="ECO:0000313" key="11">
    <source>
        <dbReference type="EMBL" id="KAE8270273.1"/>
    </source>
</evidence>
<feature type="domain" description="GH16" evidence="10">
    <location>
        <begin position="498"/>
        <end position="899"/>
    </location>
</feature>
<evidence type="ECO:0000256" key="1">
    <source>
        <dbReference type="ARBA" id="ARBA00004606"/>
    </source>
</evidence>
<dbReference type="EMBL" id="LWDG02000056">
    <property type="protein sequence ID" value="KAE8270273.1"/>
    <property type="molecule type" value="Genomic_DNA"/>
</dbReference>
<dbReference type="PANTHER" id="PTHR31361:SF1">
    <property type="entry name" value="BETA-GLUCAN SYNTHESIS-ASSOCIATED PROTEIN KRE6-RELATED"/>
    <property type="match status" value="1"/>
</dbReference>
<dbReference type="SUPFAM" id="SSF49899">
    <property type="entry name" value="Concanavalin A-like lectins/glucanases"/>
    <property type="match status" value="1"/>
</dbReference>
<comment type="caution">
    <text evidence="11">The sequence shown here is derived from an EMBL/GenBank/DDBJ whole genome shotgun (WGS) entry which is preliminary data.</text>
</comment>
<feature type="compositionally biased region" description="Low complexity" evidence="9">
    <location>
        <begin position="141"/>
        <end position="157"/>
    </location>
</feature>
<keyword evidence="4" id="KW-0735">Signal-anchor</keyword>
<evidence type="ECO:0000259" key="10">
    <source>
        <dbReference type="PROSITE" id="PS51762"/>
    </source>
</evidence>
<gene>
    <name evidence="11" type="ORF">A4X09_0g2067</name>
</gene>
<keyword evidence="3" id="KW-0812">Transmembrane</keyword>
<feature type="compositionally biased region" description="Gly residues" evidence="9">
    <location>
        <begin position="245"/>
        <end position="257"/>
    </location>
</feature>
<feature type="compositionally biased region" description="Low complexity" evidence="9">
    <location>
        <begin position="29"/>
        <end position="39"/>
    </location>
</feature>
<dbReference type="Pfam" id="PF03935">
    <property type="entry name" value="SKN1_KRE6_Sbg1"/>
    <property type="match status" value="1"/>
</dbReference>
<dbReference type="GO" id="GO:0005886">
    <property type="term" value="C:plasma membrane"/>
    <property type="evidence" value="ECO:0007669"/>
    <property type="project" value="TreeGrafter"/>
</dbReference>
<evidence type="ECO:0000256" key="9">
    <source>
        <dbReference type="SAM" id="MobiDB-lite"/>
    </source>
</evidence>
<evidence type="ECO:0000256" key="2">
    <source>
        <dbReference type="ARBA" id="ARBA00010962"/>
    </source>
</evidence>
<accession>A0A8X7T7F7</accession>
<dbReference type="GO" id="GO:0006078">
    <property type="term" value="P:(1-&gt;6)-beta-D-glucan biosynthetic process"/>
    <property type="evidence" value="ECO:0007669"/>
    <property type="project" value="TreeGrafter"/>
</dbReference>
<keyword evidence="5" id="KW-1133">Transmembrane helix</keyword>
<sequence length="955" mass="102761">MGPEPSDLLELAHLTSRLSSRLGEPTTTPSASPAARLSNSPPPPPRTSSMLLTSTSSSRRASTAGFSTDFAPEPASVLVECDEEGGEQGGRAGTEEEGTREISLADSASAREVVVVEDGKVPPPSQDSNLLPLPVSTINKSSTLPSRSSSRPTSISSFGHSLRMSFARHRLNTSNNGSKSTSNGLPVDGGTTAIGDGGSSSFGAQNMDETRSDSDVLGVSRLDGGDGWEASSRPSPEEGVIVNGNGTGTDEGSGSGSPDGATDQLSAGTPPTPPPTTRNSGLSGVDGEGDPEGDGDSISALARWHARPSRRGIVDIPRPTSTVISFLNLPQGDGKQNTNGKETPFMSMVAPEIYGGVDLYDGPEDDDYLHGRWDPPRERHTSGSPPPNHQDEPFSPTTTTTGARSPRISLLGFSNTARKYRRRPYSKGFEQDDDDVAIHVCSDLRGCLNVGTLLILALTLLFIFAGWPVLTAFRPRPTGSLTTPITPNSELALKLGYNQAKIVPPPGVRNSSKLGWGMMRRGLVDPDTPKSVREKVGDDGRRMKMVFSDEFNVERRTFFPGDDPIWVAQDLYYWGTGDLEYYHPTAITTRNGHLSIKLSEAWNAFCFTGGRIEMSVRLPGKPDVSGLWPAAWLMGNLGRAGYGASTHGMWPYTYDHCSVGTLANQTYGPKGTGGPLAAEMTGVWVAQYGPGLSYLPGQRLSRCTCSNSTDHPGPRHPDGTWKGRSAPELDIFEASADNGKFGWISASLQLAPYDSGYNVTRPDLATVYNPQRGDQLNLYTGSPYQQAVSALIKTNQKAYELSGGEFSVYGLDYVPASEKQNDGTVTWYSDGEKAWTLVGAALGPDALTEIGQRMIPQEPMYPIMNLGISDSFTWINWKNLSFPTEMLVDYVRVWQYEDAINVGCDGQDGAMPTSAYINKHREIYTNANLTTFNEPRERAGYGRKFPGNALLHECV</sequence>
<reference evidence="11" key="2">
    <citation type="journal article" date="2019" name="IMA Fungus">
        <title>Genome sequencing and comparison of five Tilletia species to identify candidate genes for the detection of regulated species infecting wheat.</title>
        <authorList>
            <person name="Nguyen H.D.T."/>
            <person name="Sultana T."/>
            <person name="Kesanakurti P."/>
            <person name="Hambleton S."/>
        </authorList>
    </citation>
    <scope>NUCLEOTIDE SEQUENCE</scope>
    <source>
        <strain evidence="11">DAOMC 236422</strain>
    </source>
</reference>
<dbReference type="AlphaFoldDB" id="A0A8X7T7F7"/>
<keyword evidence="8" id="KW-0961">Cell wall biogenesis/degradation</keyword>
<dbReference type="Proteomes" id="UP000078113">
    <property type="component" value="Unassembled WGS sequence"/>
</dbReference>
<feature type="compositionally biased region" description="Low complexity" evidence="9">
    <location>
        <begin position="172"/>
        <end position="184"/>
    </location>
</feature>
<dbReference type="InterPro" id="IPR013320">
    <property type="entry name" value="ConA-like_dom_sf"/>
</dbReference>
<reference evidence="11" key="1">
    <citation type="submission" date="2016-04" db="EMBL/GenBank/DDBJ databases">
        <authorList>
            <person name="Nguyen H.D."/>
            <person name="Samba Siva P."/>
            <person name="Cullis J."/>
            <person name="Levesque C.A."/>
            <person name="Hambleton S."/>
        </authorList>
    </citation>
    <scope>NUCLEOTIDE SEQUENCE</scope>
    <source>
        <strain evidence="11">DAOMC 236422</strain>
    </source>
</reference>
<evidence type="ECO:0000313" key="12">
    <source>
        <dbReference type="Proteomes" id="UP000078113"/>
    </source>
</evidence>
<dbReference type="GO" id="GO:0005789">
    <property type="term" value="C:endoplasmic reticulum membrane"/>
    <property type="evidence" value="ECO:0007669"/>
    <property type="project" value="TreeGrafter"/>
</dbReference>
<keyword evidence="12" id="KW-1185">Reference proteome</keyword>
<feature type="compositionally biased region" description="Low complexity" evidence="9">
    <location>
        <begin position="47"/>
        <end position="63"/>
    </location>
</feature>
<feature type="compositionally biased region" description="Basic and acidic residues" evidence="9">
    <location>
        <begin position="368"/>
        <end position="381"/>
    </location>
</feature>
<keyword evidence="6" id="KW-0472">Membrane</keyword>
<dbReference type="Gene3D" id="2.60.120.200">
    <property type="match status" value="2"/>
</dbReference>
<evidence type="ECO:0000256" key="3">
    <source>
        <dbReference type="ARBA" id="ARBA00022692"/>
    </source>
</evidence>
<feature type="region of interest" description="Disordered" evidence="9">
    <location>
        <begin position="1"/>
        <end position="298"/>
    </location>
</feature>
<comment type="similarity">
    <text evidence="2">Belongs to the SKN1/KRE6 family.</text>
</comment>
<feature type="region of interest" description="Disordered" evidence="9">
    <location>
        <begin position="357"/>
        <end position="408"/>
    </location>
</feature>
<evidence type="ECO:0000256" key="8">
    <source>
        <dbReference type="ARBA" id="ARBA00023316"/>
    </source>
</evidence>
<dbReference type="InterPro" id="IPR000757">
    <property type="entry name" value="Beta-glucanase-like"/>
</dbReference>
<dbReference type="InterPro" id="IPR005629">
    <property type="entry name" value="Skn1/Kre6/Sbg1"/>
</dbReference>
<evidence type="ECO:0000256" key="6">
    <source>
        <dbReference type="ARBA" id="ARBA00023136"/>
    </source>
</evidence>
<organism evidence="11 12">
    <name type="scientific">Tilletia walkeri</name>
    <dbReference type="NCBI Taxonomy" id="117179"/>
    <lineage>
        <taxon>Eukaryota</taxon>
        <taxon>Fungi</taxon>
        <taxon>Dikarya</taxon>
        <taxon>Basidiomycota</taxon>
        <taxon>Ustilaginomycotina</taxon>
        <taxon>Exobasidiomycetes</taxon>
        <taxon>Tilletiales</taxon>
        <taxon>Tilletiaceae</taxon>
        <taxon>Tilletia</taxon>
    </lineage>
</organism>
<evidence type="ECO:0000256" key="4">
    <source>
        <dbReference type="ARBA" id="ARBA00022968"/>
    </source>
</evidence>
<dbReference type="GO" id="GO:0031505">
    <property type="term" value="P:fungal-type cell wall organization"/>
    <property type="evidence" value="ECO:0007669"/>
    <property type="project" value="TreeGrafter"/>
</dbReference>